<evidence type="ECO:0000256" key="4">
    <source>
        <dbReference type="ARBA" id="ARBA00008391"/>
    </source>
</evidence>
<dbReference type="InterPro" id="IPR000836">
    <property type="entry name" value="PRTase_dom"/>
</dbReference>
<dbReference type="Pfam" id="PF00156">
    <property type="entry name" value="Pribosyltran"/>
    <property type="match status" value="1"/>
</dbReference>
<dbReference type="GO" id="GO:0046100">
    <property type="term" value="P:hypoxanthine metabolic process"/>
    <property type="evidence" value="ECO:0007669"/>
    <property type="project" value="TreeGrafter"/>
</dbReference>
<dbReference type="FunFam" id="3.40.50.2020:FF:000006">
    <property type="entry name" value="Hypoxanthine phosphoribosyltransferase"/>
    <property type="match status" value="1"/>
</dbReference>
<evidence type="ECO:0000256" key="8">
    <source>
        <dbReference type="ARBA" id="ARBA00022679"/>
    </source>
</evidence>
<keyword evidence="9" id="KW-0479">Metal-binding</keyword>
<feature type="domain" description="Phosphoribosyltransferase" evidence="13">
    <location>
        <begin position="7"/>
        <end position="153"/>
    </location>
</feature>
<dbReference type="CDD" id="cd06223">
    <property type="entry name" value="PRTases_typeI"/>
    <property type="match status" value="1"/>
</dbReference>
<evidence type="ECO:0000256" key="10">
    <source>
        <dbReference type="ARBA" id="ARBA00022726"/>
    </source>
</evidence>
<accession>A0A381XRG9</accession>
<gene>
    <name evidence="14" type="ORF">METZ01_LOCUS120213</name>
</gene>
<dbReference type="NCBIfam" id="TIGR01203">
    <property type="entry name" value="HGPRTase"/>
    <property type="match status" value="1"/>
</dbReference>
<name>A0A381XRG9_9ZZZZ</name>
<dbReference type="PANTHER" id="PTHR43340:SF1">
    <property type="entry name" value="HYPOXANTHINE PHOSPHORIBOSYLTRANSFERASE"/>
    <property type="match status" value="1"/>
</dbReference>
<evidence type="ECO:0000256" key="5">
    <source>
        <dbReference type="ARBA" id="ARBA00011895"/>
    </source>
</evidence>
<protein>
    <recommendedName>
        <fullName evidence="5">hypoxanthine phosphoribosyltransferase</fullName>
        <ecNumber evidence="5">2.4.2.8</ecNumber>
    </recommendedName>
</protein>
<dbReference type="GO" id="GO:0032264">
    <property type="term" value="P:IMP salvage"/>
    <property type="evidence" value="ECO:0007669"/>
    <property type="project" value="TreeGrafter"/>
</dbReference>
<evidence type="ECO:0000256" key="7">
    <source>
        <dbReference type="ARBA" id="ARBA00022676"/>
    </source>
</evidence>
<evidence type="ECO:0000256" key="9">
    <source>
        <dbReference type="ARBA" id="ARBA00022723"/>
    </source>
</evidence>
<keyword evidence="12" id="KW-0460">Magnesium</keyword>
<evidence type="ECO:0000256" key="2">
    <source>
        <dbReference type="ARBA" id="ARBA00004496"/>
    </source>
</evidence>
<sequence length="172" mass="19574">MKLLLSESKIKKRVKELADTISDDYKDKSPIFIGILNGCYVFMADLLRELSIGVEVDFVKIRSYEGDSSTGTIKFRKDISADIDNRHVVIVEDIIDSGFTINFLVNRLKESGPKSVSVATVLYKKKVAKLDFKVDYVGFEIPPEFVVGYGLDYNEKYRNLKDVMVMEPKDID</sequence>
<dbReference type="GO" id="GO:0000287">
    <property type="term" value="F:magnesium ion binding"/>
    <property type="evidence" value="ECO:0007669"/>
    <property type="project" value="TreeGrafter"/>
</dbReference>
<keyword evidence="11" id="KW-0547">Nucleotide-binding</keyword>
<evidence type="ECO:0000256" key="11">
    <source>
        <dbReference type="ARBA" id="ARBA00022741"/>
    </source>
</evidence>
<comment type="cofactor">
    <cofactor evidence="1">
        <name>Mg(2+)</name>
        <dbReference type="ChEBI" id="CHEBI:18420"/>
    </cofactor>
</comment>
<dbReference type="GO" id="GO:0000166">
    <property type="term" value="F:nucleotide binding"/>
    <property type="evidence" value="ECO:0007669"/>
    <property type="project" value="UniProtKB-KW"/>
</dbReference>
<proteinExistence type="inferred from homology"/>
<keyword evidence="10" id="KW-0660">Purine salvage</keyword>
<dbReference type="InterPro" id="IPR005904">
    <property type="entry name" value="Hxn_phspho_trans"/>
</dbReference>
<comment type="subcellular location">
    <subcellularLocation>
        <location evidence="2">Cytoplasm</location>
    </subcellularLocation>
</comment>
<dbReference type="AlphaFoldDB" id="A0A381XRG9"/>
<dbReference type="GO" id="GO:0032263">
    <property type="term" value="P:GMP salvage"/>
    <property type="evidence" value="ECO:0007669"/>
    <property type="project" value="TreeGrafter"/>
</dbReference>
<evidence type="ECO:0000259" key="13">
    <source>
        <dbReference type="Pfam" id="PF00156"/>
    </source>
</evidence>
<dbReference type="GO" id="GO:0006166">
    <property type="term" value="P:purine ribonucleoside salvage"/>
    <property type="evidence" value="ECO:0007669"/>
    <property type="project" value="UniProtKB-KW"/>
</dbReference>
<comment type="pathway">
    <text evidence="3">Purine metabolism; IMP biosynthesis via salvage pathway; IMP from hypoxanthine: step 1/1.</text>
</comment>
<dbReference type="GO" id="GO:0006178">
    <property type="term" value="P:guanine salvage"/>
    <property type="evidence" value="ECO:0007669"/>
    <property type="project" value="TreeGrafter"/>
</dbReference>
<dbReference type="PANTHER" id="PTHR43340">
    <property type="entry name" value="HYPOXANTHINE-GUANINE PHOSPHORIBOSYLTRANSFERASE"/>
    <property type="match status" value="1"/>
</dbReference>
<keyword evidence="8" id="KW-0808">Transferase</keyword>
<evidence type="ECO:0000256" key="3">
    <source>
        <dbReference type="ARBA" id="ARBA00004669"/>
    </source>
</evidence>
<reference evidence="14" key="1">
    <citation type="submission" date="2018-05" db="EMBL/GenBank/DDBJ databases">
        <authorList>
            <person name="Lanie J.A."/>
            <person name="Ng W.-L."/>
            <person name="Kazmierczak K.M."/>
            <person name="Andrzejewski T.M."/>
            <person name="Davidsen T.M."/>
            <person name="Wayne K.J."/>
            <person name="Tettelin H."/>
            <person name="Glass J.I."/>
            <person name="Rusch D."/>
            <person name="Podicherti R."/>
            <person name="Tsui H.-C.T."/>
            <person name="Winkler M.E."/>
        </authorList>
    </citation>
    <scope>NUCLEOTIDE SEQUENCE</scope>
</reference>
<dbReference type="InterPro" id="IPR029057">
    <property type="entry name" value="PRTase-like"/>
</dbReference>
<evidence type="ECO:0000256" key="12">
    <source>
        <dbReference type="ARBA" id="ARBA00022842"/>
    </source>
</evidence>
<evidence type="ECO:0000256" key="1">
    <source>
        <dbReference type="ARBA" id="ARBA00001946"/>
    </source>
</evidence>
<organism evidence="14">
    <name type="scientific">marine metagenome</name>
    <dbReference type="NCBI Taxonomy" id="408172"/>
    <lineage>
        <taxon>unclassified sequences</taxon>
        <taxon>metagenomes</taxon>
        <taxon>ecological metagenomes</taxon>
    </lineage>
</organism>
<evidence type="ECO:0000256" key="6">
    <source>
        <dbReference type="ARBA" id="ARBA00022490"/>
    </source>
</evidence>
<keyword evidence="7" id="KW-0328">Glycosyltransferase</keyword>
<dbReference type="GO" id="GO:0005829">
    <property type="term" value="C:cytosol"/>
    <property type="evidence" value="ECO:0007669"/>
    <property type="project" value="TreeGrafter"/>
</dbReference>
<evidence type="ECO:0000313" key="14">
    <source>
        <dbReference type="EMBL" id="SVA67359.1"/>
    </source>
</evidence>
<dbReference type="EMBL" id="UINC01016118">
    <property type="protein sequence ID" value="SVA67359.1"/>
    <property type="molecule type" value="Genomic_DNA"/>
</dbReference>
<dbReference type="Gene3D" id="3.40.50.2020">
    <property type="match status" value="1"/>
</dbReference>
<dbReference type="GO" id="GO:0004422">
    <property type="term" value="F:hypoxanthine phosphoribosyltransferase activity"/>
    <property type="evidence" value="ECO:0007669"/>
    <property type="project" value="InterPro"/>
</dbReference>
<keyword evidence="6" id="KW-0963">Cytoplasm</keyword>
<comment type="similarity">
    <text evidence="4">Belongs to the purine/pyrimidine phosphoribosyltransferase family.</text>
</comment>
<dbReference type="SUPFAM" id="SSF53271">
    <property type="entry name" value="PRTase-like"/>
    <property type="match status" value="1"/>
</dbReference>
<dbReference type="InterPro" id="IPR050408">
    <property type="entry name" value="HGPRT"/>
</dbReference>
<dbReference type="EC" id="2.4.2.8" evidence="5"/>